<proteinExistence type="predicted"/>
<dbReference type="InterPro" id="IPR036249">
    <property type="entry name" value="Thioredoxin-like_sf"/>
</dbReference>
<name>A0A323THU6_9BACI</name>
<dbReference type="EMBL" id="PDOD01000002">
    <property type="protein sequence ID" value="PYZ93514.1"/>
    <property type="molecule type" value="Genomic_DNA"/>
</dbReference>
<keyword evidence="2" id="KW-0812">Transmembrane</keyword>
<dbReference type="Pfam" id="PF00578">
    <property type="entry name" value="AhpC-TSA"/>
    <property type="match status" value="1"/>
</dbReference>
<dbReference type="GO" id="GO:0016491">
    <property type="term" value="F:oxidoreductase activity"/>
    <property type="evidence" value="ECO:0007669"/>
    <property type="project" value="InterPro"/>
</dbReference>
<sequence>MKRGGTWIMIRRLKWTLLLFALVIGGVFYMYSSNEWIVVEKAMSTPEEESSKIMDGLEQVKVFTIDEQEISLSELHGERRFVFFFTSWCQVCAEQWNEVKIAQKELENEGVDILAINLTQEERNGEDVRDYIEQVDAEGIDVVLDTNGDAQKQFRVFGIPTSFMVSEQGEIEGRTDGLVSAEKIIEKIKSGR</sequence>
<protein>
    <recommendedName>
        <fullName evidence="3">Thioredoxin domain-containing protein</fullName>
    </recommendedName>
</protein>
<keyword evidence="1" id="KW-1015">Disulfide bond</keyword>
<organism evidence="4 5">
    <name type="scientific">Salipaludibacillus keqinensis</name>
    <dbReference type="NCBI Taxonomy" id="2045207"/>
    <lineage>
        <taxon>Bacteria</taxon>
        <taxon>Bacillati</taxon>
        <taxon>Bacillota</taxon>
        <taxon>Bacilli</taxon>
        <taxon>Bacillales</taxon>
        <taxon>Bacillaceae</taxon>
    </lineage>
</organism>
<keyword evidence="2" id="KW-1133">Transmembrane helix</keyword>
<evidence type="ECO:0000313" key="4">
    <source>
        <dbReference type="EMBL" id="PYZ93514.1"/>
    </source>
</evidence>
<dbReference type="PANTHER" id="PTHR42852">
    <property type="entry name" value="THIOL:DISULFIDE INTERCHANGE PROTEIN DSBE"/>
    <property type="match status" value="1"/>
</dbReference>
<dbReference type="GO" id="GO:0016209">
    <property type="term" value="F:antioxidant activity"/>
    <property type="evidence" value="ECO:0007669"/>
    <property type="project" value="InterPro"/>
</dbReference>
<dbReference type="PROSITE" id="PS51352">
    <property type="entry name" value="THIOREDOXIN_2"/>
    <property type="match status" value="1"/>
</dbReference>
<dbReference type="PANTHER" id="PTHR42852:SF17">
    <property type="entry name" value="THIOREDOXIN-LIKE PROTEIN HI_1115"/>
    <property type="match status" value="1"/>
</dbReference>
<evidence type="ECO:0000313" key="5">
    <source>
        <dbReference type="Proteomes" id="UP000248214"/>
    </source>
</evidence>
<evidence type="ECO:0000256" key="2">
    <source>
        <dbReference type="SAM" id="Phobius"/>
    </source>
</evidence>
<evidence type="ECO:0000256" key="1">
    <source>
        <dbReference type="ARBA" id="ARBA00023157"/>
    </source>
</evidence>
<gene>
    <name evidence="4" type="ORF">CR194_10110</name>
</gene>
<dbReference type="InterPro" id="IPR050553">
    <property type="entry name" value="Thioredoxin_ResA/DsbE_sf"/>
</dbReference>
<feature type="domain" description="Thioredoxin" evidence="3">
    <location>
        <begin position="51"/>
        <end position="192"/>
    </location>
</feature>
<dbReference type="SUPFAM" id="SSF52833">
    <property type="entry name" value="Thioredoxin-like"/>
    <property type="match status" value="1"/>
</dbReference>
<dbReference type="Proteomes" id="UP000248214">
    <property type="component" value="Unassembled WGS sequence"/>
</dbReference>
<feature type="transmembrane region" description="Helical" evidence="2">
    <location>
        <begin position="12"/>
        <end position="31"/>
    </location>
</feature>
<keyword evidence="2" id="KW-0472">Membrane</keyword>
<accession>A0A323THU6</accession>
<dbReference type="InterPro" id="IPR000866">
    <property type="entry name" value="AhpC/TSA"/>
</dbReference>
<dbReference type="CDD" id="cd02966">
    <property type="entry name" value="TlpA_like_family"/>
    <property type="match status" value="1"/>
</dbReference>
<comment type="caution">
    <text evidence="4">The sequence shown here is derived from an EMBL/GenBank/DDBJ whole genome shotgun (WGS) entry which is preliminary data.</text>
</comment>
<dbReference type="AlphaFoldDB" id="A0A323THU6"/>
<dbReference type="Gene3D" id="3.40.30.10">
    <property type="entry name" value="Glutaredoxin"/>
    <property type="match status" value="1"/>
</dbReference>
<reference evidence="4 5" key="1">
    <citation type="submission" date="2017-10" db="EMBL/GenBank/DDBJ databases">
        <title>Bacillus sp. nov., a halophilic bacterium isolated from a Keqin Lake.</title>
        <authorList>
            <person name="Wang H."/>
        </authorList>
    </citation>
    <scope>NUCLEOTIDE SEQUENCE [LARGE SCALE GENOMIC DNA]</scope>
    <source>
        <strain evidence="4 5">KQ-12</strain>
    </source>
</reference>
<keyword evidence="5" id="KW-1185">Reference proteome</keyword>
<evidence type="ECO:0000259" key="3">
    <source>
        <dbReference type="PROSITE" id="PS51352"/>
    </source>
</evidence>
<dbReference type="InterPro" id="IPR013766">
    <property type="entry name" value="Thioredoxin_domain"/>
</dbReference>